<sequence length="196" mass="22409">MERTPQAANVELLNIKIMIEETKGYTLSVDTYKKAKALKMKDPRYYIYASLRGSGMSMRDSWAIAFQGYGFNWPKGELEREMNILESQESVQKRIAEVQGKKIENEHSEDLSPEQLAKATSKEQILKDLVIARSKLKSSSCKEWADYTKMIGDFAKIKQDELQTEDTTCHFYLPINYPTGKNDCLLFKNGLCKGGK</sequence>
<evidence type="ECO:0000313" key="1">
    <source>
        <dbReference type="EMBL" id="DAE26745.1"/>
    </source>
</evidence>
<protein>
    <submittedName>
        <fullName evidence="1">Uncharacterized protein</fullName>
    </submittedName>
</protein>
<accession>A0A8S5R6N6</accession>
<reference evidence="1" key="1">
    <citation type="journal article" date="2021" name="Proc. Natl. Acad. Sci. U.S.A.">
        <title>A Catalog of Tens of Thousands of Viruses from Human Metagenomes Reveals Hidden Associations with Chronic Diseases.</title>
        <authorList>
            <person name="Tisza M.J."/>
            <person name="Buck C.B."/>
        </authorList>
    </citation>
    <scope>NUCLEOTIDE SEQUENCE</scope>
    <source>
        <strain evidence="1">CtBoB21</strain>
    </source>
</reference>
<dbReference type="EMBL" id="BK015822">
    <property type="protein sequence ID" value="DAE26745.1"/>
    <property type="molecule type" value="Genomic_DNA"/>
</dbReference>
<proteinExistence type="predicted"/>
<name>A0A8S5R6N6_9CAUD</name>
<organism evidence="1">
    <name type="scientific">Myoviridae sp. ctBoB21</name>
    <dbReference type="NCBI Taxonomy" id="2827287"/>
    <lineage>
        <taxon>Viruses</taxon>
        <taxon>Duplodnaviria</taxon>
        <taxon>Heunggongvirae</taxon>
        <taxon>Uroviricota</taxon>
        <taxon>Caudoviricetes</taxon>
    </lineage>
</organism>